<feature type="transmembrane region" description="Helical" evidence="1">
    <location>
        <begin position="7"/>
        <end position="30"/>
    </location>
</feature>
<evidence type="ECO:0000313" key="3">
    <source>
        <dbReference type="Proteomes" id="UP000183967"/>
    </source>
</evidence>
<reference evidence="3" key="1">
    <citation type="submission" date="2016-11" db="EMBL/GenBank/DDBJ databases">
        <authorList>
            <person name="Varghese N."/>
            <person name="Submissions S."/>
        </authorList>
    </citation>
    <scope>NUCLEOTIDE SEQUENCE [LARGE SCALE GENOMIC DNA]</scope>
    <source>
        <strain evidence="3">DSM 13643</strain>
    </source>
</reference>
<dbReference type="Proteomes" id="UP000183967">
    <property type="component" value="Unassembled WGS sequence"/>
</dbReference>
<dbReference type="OrthoDB" id="9780267at2"/>
<keyword evidence="3" id="KW-1185">Reference proteome</keyword>
<feature type="transmembrane region" description="Helical" evidence="1">
    <location>
        <begin position="50"/>
        <end position="72"/>
    </location>
</feature>
<sequence>MLRGIRNIFITGFLVILPIAGSLYIMYLFFSFIENLFDAPLKGLLGIEVPGVGVILTFTIIFVIGIIARNYFGKRILHFTEKIIIKIPLVKTFYISIKQIVDTLFLKKNEAFKKAVLVEYPKYGIYTVGFITSEAPKEISEKTKEECISLFIPTTPNPTSGMFIIVPRSKIVYLDMDVEEAIKLIVSGGLVTPEMK</sequence>
<dbReference type="PANTHER" id="PTHR31876:SF26">
    <property type="entry name" value="PROTEIN LIKE COV 2"/>
    <property type="match status" value="1"/>
</dbReference>
<protein>
    <submittedName>
        <fullName evidence="2">Uncharacterized membrane protein</fullName>
    </submittedName>
</protein>
<keyword evidence="1" id="KW-0812">Transmembrane</keyword>
<gene>
    <name evidence="2" type="ORF">SAMN02745135_00504</name>
</gene>
<dbReference type="PANTHER" id="PTHR31876">
    <property type="entry name" value="COV-LIKE PROTEIN 1"/>
    <property type="match status" value="1"/>
</dbReference>
<name>A0A1M5S8K1_9FIRM</name>
<dbReference type="AlphaFoldDB" id="A0A1M5S8K1"/>
<dbReference type="Pfam" id="PF04367">
    <property type="entry name" value="DUF502"/>
    <property type="match status" value="1"/>
</dbReference>
<proteinExistence type="predicted"/>
<evidence type="ECO:0000256" key="1">
    <source>
        <dbReference type="SAM" id="Phobius"/>
    </source>
</evidence>
<evidence type="ECO:0000313" key="2">
    <source>
        <dbReference type="EMBL" id="SHH34770.1"/>
    </source>
</evidence>
<organism evidence="2 3">
    <name type="scientific">Caloranaerobacter azorensis DSM 13643</name>
    <dbReference type="NCBI Taxonomy" id="1121264"/>
    <lineage>
        <taxon>Bacteria</taxon>
        <taxon>Bacillati</taxon>
        <taxon>Bacillota</taxon>
        <taxon>Tissierellia</taxon>
        <taxon>Tissierellales</taxon>
        <taxon>Thermohalobacteraceae</taxon>
        <taxon>Caloranaerobacter</taxon>
    </lineage>
</organism>
<dbReference type="RefSeq" id="WP_073195149.1">
    <property type="nucleotide sequence ID" value="NZ_FQXO01000010.1"/>
</dbReference>
<accession>A0A1M5S8K1</accession>
<keyword evidence="1" id="KW-0472">Membrane</keyword>
<dbReference type="InterPro" id="IPR007462">
    <property type="entry name" value="COV1-like"/>
</dbReference>
<keyword evidence="1" id="KW-1133">Transmembrane helix</keyword>
<dbReference type="EMBL" id="FQXO01000010">
    <property type="protein sequence ID" value="SHH34770.1"/>
    <property type="molecule type" value="Genomic_DNA"/>
</dbReference>